<organism evidence="1 2">
    <name type="scientific">Catharanthus roseus</name>
    <name type="common">Madagascar periwinkle</name>
    <name type="synonym">Vinca rosea</name>
    <dbReference type="NCBI Taxonomy" id="4058"/>
    <lineage>
        <taxon>Eukaryota</taxon>
        <taxon>Viridiplantae</taxon>
        <taxon>Streptophyta</taxon>
        <taxon>Embryophyta</taxon>
        <taxon>Tracheophyta</taxon>
        <taxon>Spermatophyta</taxon>
        <taxon>Magnoliopsida</taxon>
        <taxon>eudicotyledons</taxon>
        <taxon>Gunneridae</taxon>
        <taxon>Pentapetalae</taxon>
        <taxon>asterids</taxon>
        <taxon>lamiids</taxon>
        <taxon>Gentianales</taxon>
        <taxon>Apocynaceae</taxon>
        <taxon>Rauvolfioideae</taxon>
        <taxon>Vinceae</taxon>
        <taxon>Catharanthinae</taxon>
        <taxon>Catharanthus</taxon>
    </lineage>
</organism>
<protein>
    <submittedName>
        <fullName evidence="1">Uncharacterized protein</fullName>
    </submittedName>
</protein>
<evidence type="ECO:0000313" key="1">
    <source>
        <dbReference type="EMBL" id="KAI5676451.1"/>
    </source>
</evidence>
<gene>
    <name evidence="1" type="ORF">M9H77_07401</name>
</gene>
<keyword evidence="2" id="KW-1185">Reference proteome</keyword>
<comment type="caution">
    <text evidence="1">The sequence shown here is derived from an EMBL/GenBank/DDBJ whole genome shotgun (WGS) entry which is preliminary data.</text>
</comment>
<dbReference type="Proteomes" id="UP001060085">
    <property type="component" value="Linkage Group LG02"/>
</dbReference>
<reference evidence="2" key="1">
    <citation type="journal article" date="2023" name="Nat. Plants">
        <title>Single-cell RNA sequencing provides a high-resolution roadmap for understanding the multicellular compartmentation of specialized metabolism.</title>
        <authorList>
            <person name="Sun S."/>
            <person name="Shen X."/>
            <person name="Li Y."/>
            <person name="Li Y."/>
            <person name="Wang S."/>
            <person name="Li R."/>
            <person name="Zhang H."/>
            <person name="Shen G."/>
            <person name="Guo B."/>
            <person name="Wei J."/>
            <person name="Xu J."/>
            <person name="St-Pierre B."/>
            <person name="Chen S."/>
            <person name="Sun C."/>
        </authorList>
    </citation>
    <scope>NUCLEOTIDE SEQUENCE [LARGE SCALE GENOMIC DNA]</scope>
</reference>
<proteinExistence type="predicted"/>
<evidence type="ECO:0000313" key="2">
    <source>
        <dbReference type="Proteomes" id="UP001060085"/>
    </source>
</evidence>
<accession>A0ACC0BV27</accession>
<sequence>MLSSESEKNEGRSGDLLMGLSPEAEETPIQSEIGKYKDIEKIFNETIDIALASTARLVRLKQVLESTKEELLKINVVDYRHRNESIVNGGEERVVLDPQFTIPKGRPRGARFRSINESRGRRNMNISPIPASPRTLHTIYMTRRKNNLVLKNEVCLMLECLIRERGADVVKTLALMELPLLKSFELSLTFIKMSLNLMGEQEEEGTCVCQFFHFFWELPLYCSGWSSCEIL</sequence>
<dbReference type="EMBL" id="CM044702">
    <property type="protein sequence ID" value="KAI5676451.1"/>
    <property type="molecule type" value="Genomic_DNA"/>
</dbReference>
<name>A0ACC0BV27_CATRO</name>